<dbReference type="Gene3D" id="2.60.40.380">
    <property type="entry name" value="Purple acid phosphatase-like, N-terminal"/>
    <property type="match status" value="1"/>
</dbReference>
<dbReference type="InterPro" id="IPR008963">
    <property type="entry name" value="Purple_acid_Pase-like_N"/>
</dbReference>
<dbReference type="InterPro" id="IPR004843">
    <property type="entry name" value="Calcineurin-like_PHP"/>
</dbReference>
<reference evidence="5" key="1">
    <citation type="submission" date="2019-09" db="EMBL/GenBank/DDBJ databases">
        <authorList>
            <person name="Jung D.-H."/>
        </authorList>
    </citation>
    <scope>NUCLEOTIDE SEQUENCE [LARGE SCALE GENOMIC DNA]</scope>
    <source>
        <strain evidence="5">JA-25</strain>
    </source>
</reference>
<protein>
    <submittedName>
        <fullName evidence="4">T9SS type A sorting domain-containing protein</fullName>
    </submittedName>
</protein>
<dbReference type="Proteomes" id="UP000606008">
    <property type="component" value="Unassembled WGS sequence"/>
</dbReference>
<gene>
    <name evidence="4" type="ORF">F7231_13000</name>
</gene>
<dbReference type="NCBIfam" id="TIGR04183">
    <property type="entry name" value="Por_Secre_tail"/>
    <property type="match status" value="1"/>
</dbReference>
<dbReference type="PANTHER" id="PTHR45867">
    <property type="entry name" value="PURPLE ACID PHOSPHATASE"/>
    <property type="match status" value="1"/>
</dbReference>
<feature type="chain" id="PRO_5046954129" evidence="2">
    <location>
        <begin position="22"/>
        <end position="776"/>
    </location>
</feature>
<evidence type="ECO:0000313" key="5">
    <source>
        <dbReference type="Proteomes" id="UP000606008"/>
    </source>
</evidence>
<keyword evidence="1 2" id="KW-0732">Signal</keyword>
<keyword evidence="5" id="KW-1185">Reference proteome</keyword>
<dbReference type="SUPFAM" id="SSF49363">
    <property type="entry name" value="Purple acid phosphatase, N-terminal domain"/>
    <property type="match status" value="1"/>
</dbReference>
<dbReference type="PROSITE" id="PS50853">
    <property type="entry name" value="FN3"/>
    <property type="match status" value="1"/>
</dbReference>
<dbReference type="Pfam" id="PF00149">
    <property type="entry name" value="Metallophos"/>
    <property type="match status" value="1"/>
</dbReference>
<organism evidence="4 5">
    <name type="scientific">Fibrivirga algicola</name>
    <dbReference type="NCBI Taxonomy" id="2950420"/>
    <lineage>
        <taxon>Bacteria</taxon>
        <taxon>Pseudomonadati</taxon>
        <taxon>Bacteroidota</taxon>
        <taxon>Cytophagia</taxon>
        <taxon>Cytophagales</taxon>
        <taxon>Spirosomataceae</taxon>
        <taxon>Fibrivirga</taxon>
    </lineage>
</organism>
<evidence type="ECO:0000313" key="4">
    <source>
        <dbReference type="EMBL" id="NID11091.1"/>
    </source>
</evidence>
<proteinExistence type="predicted"/>
<dbReference type="Gene3D" id="3.60.21.10">
    <property type="match status" value="1"/>
</dbReference>
<dbReference type="RefSeq" id="WP_166692202.1">
    <property type="nucleotide sequence ID" value="NZ_WAEL01000004.1"/>
</dbReference>
<evidence type="ECO:0000256" key="1">
    <source>
        <dbReference type="ARBA" id="ARBA00022729"/>
    </source>
</evidence>
<dbReference type="Pfam" id="PF18962">
    <property type="entry name" value="Por_Secre_tail"/>
    <property type="match status" value="1"/>
</dbReference>
<evidence type="ECO:0000259" key="3">
    <source>
        <dbReference type="PROSITE" id="PS50853"/>
    </source>
</evidence>
<dbReference type="SUPFAM" id="SSF56300">
    <property type="entry name" value="Metallo-dependent phosphatases"/>
    <property type="match status" value="1"/>
</dbReference>
<sequence>MLFSLRLFFLCLCLTANYCLAQTIVRGPYLQRVTPTSVVVRWRTDKPTDSRVRYGAGLTQQITEPQSTTEHVITLVGLQPATRYPYVVGTSTGDLSPVDDSYYIKTAPAFGSTDAVRLWMLGDFGTSSDRQRQTFDAIKTATQGKRPDLWVWLGDNAYTFGFDSEYQKHVFDYAPEYLRNLPFYALPGNHDYHDDVNDFNVPFYALTTQPKQAEAGGVASGSSSYYSVDYGPVHLVSMDSYGNEEGKYRIWDTTGTQIQWLKRDLAANKRPWTIIAFHHPPYTQGSRNSDTEQDLILNRERLTPIFERYNVDLVISGHSHVYERTYQMRGHRGLSTTFDKKLYAVDTTSGRYDGSLNSCPIIQKNGSLVYIVNGSGGANTGRSPNYPHKAMVYSYTDEGGSMLIDASENRLDAQWVAPSGTLDQFTMVKNVNRRQSYTLNYADTLTLTASWPGNAVAGNGPAAGYSWSTGQTGRTIKTVNQSGTFRVTDGKGCLTDEYTVTVAPRPKLTVSALAAPAYCPGNTVTLTATPENTTRAASWTYDIQLSDAAGNFTAPRVIGSGTLSALTGRLPADLGAGTGYRLRVVPREITYAESVPGPAFSVRSGPTASVTGSTTALIGQPASVTVNLTGDAPWQLTFSDGTTATATTQPAIITFPSLPVGITRLTSVSNTCGIGTVLAAGELSGLLPTAVEPDNRRIRIYPNPTSSQVWVDFLQKETESVTLQVFDSRGSQVFTRQFSGGTTPGKLPIELEQAGVFFIQIRVGEALFIKKIMRQP</sequence>
<dbReference type="InterPro" id="IPR026444">
    <property type="entry name" value="Secre_tail"/>
</dbReference>
<dbReference type="EMBL" id="WAEL01000004">
    <property type="protein sequence ID" value="NID11091.1"/>
    <property type="molecule type" value="Genomic_DNA"/>
</dbReference>
<evidence type="ECO:0000256" key="2">
    <source>
        <dbReference type="SAM" id="SignalP"/>
    </source>
</evidence>
<dbReference type="PANTHER" id="PTHR45867:SF3">
    <property type="entry name" value="ACID PHOSPHATASE TYPE 7"/>
    <property type="match status" value="1"/>
</dbReference>
<accession>A0ABX0QIK9</accession>
<dbReference type="InterPro" id="IPR029052">
    <property type="entry name" value="Metallo-depent_PP-like"/>
</dbReference>
<feature type="domain" description="Fibronectin type-III" evidence="3">
    <location>
        <begin position="24"/>
        <end position="109"/>
    </location>
</feature>
<comment type="caution">
    <text evidence="4">The sequence shown here is derived from an EMBL/GenBank/DDBJ whole genome shotgun (WGS) entry which is preliminary data.</text>
</comment>
<reference evidence="5" key="2">
    <citation type="submission" date="2023-07" db="EMBL/GenBank/DDBJ databases">
        <authorList>
            <person name="Jung D.-H."/>
        </authorList>
    </citation>
    <scope>NUCLEOTIDE SEQUENCE [LARGE SCALE GENOMIC DNA]</scope>
    <source>
        <strain evidence="5">JA-25</strain>
    </source>
</reference>
<dbReference type="InterPro" id="IPR003961">
    <property type="entry name" value="FN3_dom"/>
</dbReference>
<feature type="signal peptide" evidence="2">
    <location>
        <begin position="1"/>
        <end position="21"/>
    </location>
</feature>
<name>A0ABX0QIK9_9BACT</name>